<evidence type="ECO:0000256" key="1">
    <source>
        <dbReference type="ARBA" id="ARBA00004141"/>
    </source>
</evidence>
<feature type="transmembrane region" description="Helical" evidence="6">
    <location>
        <begin position="125"/>
        <end position="146"/>
    </location>
</feature>
<dbReference type="GO" id="GO:0015123">
    <property type="term" value="F:acetate transmembrane transporter activity"/>
    <property type="evidence" value="ECO:0007669"/>
    <property type="project" value="TreeGrafter"/>
</dbReference>
<accession>A0A9P4MGJ3</accession>
<dbReference type="Proteomes" id="UP000799439">
    <property type="component" value="Unassembled WGS sequence"/>
</dbReference>
<sequence>MNGHPNGVPRGPTFSAFPVQHQGFTTRQQGFGNAAPLGFSGFALTTFVMALINLCGSIPNVIVGPALAYGGLAQLLAGMWDMASGNTVAATISASYGCFWLSFAIMLIPGFGISQAYPTTAELNHAIGFFIIGFFLFSIAITLCSLKSNAPTLALCLFVNVTFLTSGVAHFVTGTAGQPNAVATKISGAAGLVASLIAWYIMYTELANRSNRYVRCVSTVLMASPD</sequence>
<name>A0A9P4MGJ3_9PEZI</name>
<evidence type="ECO:0000256" key="2">
    <source>
        <dbReference type="ARBA" id="ARBA00005587"/>
    </source>
</evidence>
<comment type="subcellular location">
    <subcellularLocation>
        <location evidence="1">Membrane</location>
        <topology evidence="1">Multi-pass membrane protein</topology>
    </subcellularLocation>
</comment>
<feature type="transmembrane region" description="Helical" evidence="6">
    <location>
        <begin position="34"/>
        <end position="52"/>
    </location>
</feature>
<evidence type="ECO:0000256" key="5">
    <source>
        <dbReference type="ARBA" id="ARBA00023136"/>
    </source>
</evidence>
<feature type="transmembrane region" description="Helical" evidence="6">
    <location>
        <begin position="58"/>
        <end position="77"/>
    </location>
</feature>
<keyword evidence="4 6" id="KW-1133">Transmembrane helix</keyword>
<feature type="transmembrane region" description="Helical" evidence="6">
    <location>
        <begin position="153"/>
        <end position="172"/>
    </location>
</feature>
<reference evidence="7" key="1">
    <citation type="journal article" date="2020" name="Stud. Mycol.">
        <title>101 Dothideomycetes genomes: a test case for predicting lifestyles and emergence of pathogens.</title>
        <authorList>
            <person name="Haridas S."/>
            <person name="Albert R."/>
            <person name="Binder M."/>
            <person name="Bloem J."/>
            <person name="Labutti K."/>
            <person name="Salamov A."/>
            <person name="Andreopoulos B."/>
            <person name="Baker S."/>
            <person name="Barry K."/>
            <person name="Bills G."/>
            <person name="Bluhm B."/>
            <person name="Cannon C."/>
            <person name="Castanera R."/>
            <person name="Culley D."/>
            <person name="Daum C."/>
            <person name="Ezra D."/>
            <person name="Gonzalez J."/>
            <person name="Henrissat B."/>
            <person name="Kuo A."/>
            <person name="Liang C."/>
            <person name="Lipzen A."/>
            <person name="Lutzoni F."/>
            <person name="Magnuson J."/>
            <person name="Mondo S."/>
            <person name="Nolan M."/>
            <person name="Ohm R."/>
            <person name="Pangilinan J."/>
            <person name="Park H.-J."/>
            <person name="Ramirez L."/>
            <person name="Alfaro M."/>
            <person name="Sun H."/>
            <person name="Tritt A."/>
            <person name="Yoshinaga Y."/>
            <person name="Zwiers L.-H."/>
            <person name="Turgeon B."/>
            <person name="Goodwin S."/>
            <person name="Spatafora J."/>
            <person name="Crous P."/>
            <person name="Grigoriev I."/>
        </authorList>
    </citation>
    <scope>NUCLEOTIDE SEQUENCE</scope>
    <source>
        <strain evidence="7">CBS 260.36</strain>
    </source>
</reference>
<keyword evidence="8" id="KW-1185">Reference proteome</keyword>
<dbReference type="Pfam" id="PF01184">
    <property type="entry name" value="Gpr1_Fun34_YaaH"/>
    <property type="match status" value="1"/>
</dbReference>
<dbReference type="InterPro" id="IPR051633">
    <property type="entry name" value="AceTr"/>
</dbReference>
<dbReference type="PANTHER" id="PTHR31123">
    <property type="entry name" value="ACCUMULATION OF DYADS PROTEIN 2-RELATED"/>
    <property type="match status" value="1"/>
</dbReference>
<keyword evidence="5 6" id="KW-0472">Membrane</keyword>
<evidence type="ECO:0000313" key="8">
    <source>
        <dbReference type="Proteomes" id="UP000799439"/>
    </source>
</evidence>
<feature type="transmembrane region" description="Helical" evidence="6">
    <location>
        <begin position="89"/>
        <end position="113"/>
    </location>
</feature>
<evidence type="ECO:0000256" key="3">
    <source>
        <dbReference type="ARBA" id="ARBA00022692"/>
    </source>
</evidence>
<evidence type="ECO:0000256" key="4">
    <source>
        <dbReference type="ARBA" id="ARBA00022989"/>
    </source>
</evidence>
<proteinExistence type="inferred from homology"/>
<dbReference type="OrthoDB" id="3648309at2759"/>
<protein>
    <recommendedName>
        <fullName evidence="9">GPR1/FUN34/YaaH-class plasma membrane protein</fullName>
    </recommendedName>
</protein>
<gene>
    <name evidence="7" type="ORF">K461DRAFT_276710</name>
</gene>
<dbReference type="NCBIfam" id="NF038013">
    <property type="entry name" value="AceTr_1"/>
    <property type="match status" value="1"/>
</dbReference>
<comment type="caution">
    <text evidence="7">The sequence shown here is derived from an EMBL/GenBank/DDBJ whole genome shotgun (WGS) entry which is preliminary data.</text>
</comment>
<evidence type="ECO:0008006" key="9">
    <source>
        <dbReference type="Google" id="ProtNLM"/>
    </source>
</evidence>
<evidence type="ECO:0000256" key="6">
    <source>
        <dbReference type="SAM" id="Phobius"/>
    </source>
</evidence>
<evidence type="ECO:0000313" key="7">
    <source>
        <dbReference type="EMBL" id="KAF2153675.1"/>
    </source>
</evidence>
<comment type="similarity">
    <text evidence="2">Belongs to the acetate uptake transporter (AceTr) (TC 2.A.96) family.</text>
</comment>
<dbReference type="AlphaFoldDB" id="A0A9P4MGJ3"/>
<keyword evidence="3 6" id="KW-0812">Transmembrane</keyword>
<organism evidence="7 8">
    <name type="scientific">Myriangium duriaei CBS 260.36</name>
    <dbReference type="NCBI Taxonomy" id="1168546"/>
    <lineage>
        <taxon>Eukaryota</taxon>
        <taxon>Fungi</taxon>
        <taxon>Dikarya</taxon>
        <taxon>Ascomycota</taxon>
        <taxon>Pezizomycotina</taxon>
        <taxon>Dothideomycetes</taxon>
        <taxon>Dothideomycetidae</taxon>
        <taxon>Myriangiales</taxon>
        <taxon>Myriangiaceae</taxon>
        <taxon>Myriangium</taxon>
    </lineage>
</organism>
<dbReference type="InterPro" id="IPR000791">
    <property type="entry name" value="Gpr1/Fun34/SatP-like"/>
</dbReference>
<dbReference type="EMBL" id="ML996084">
    <property type="protein sequence ID" value="KAF2153675.1"/>
    <property type="molecule type" value="Genomic_DNA"/>
</dbReference>
<feature type="transmembrane region" description="Helical" evidence="6">
    <location>
        <begin position="184"/>
        <end position="203"/>
    </location>
</feature>
<dbReference type="GO" id="GO:0005886">
    <property type="term" value="C:plasma membrane"/>
    <property type="evidence" value="ECO:0007669"/>
    <property type="project" value="TreeGrafter"/>
</dbReference>
<dbReference type="PANTHER" id="PTHR31123:SF1">
    <property type="entry name" value="ACCUMULATION OF DYADS PROTEIN 2-RELATED"/>
    <property type="match status" value="1"/>
</dbReference>